<dbReference type="EMBL" id="OZ035830">
    <property type="protein sequence ID" value="CAL1613304.1"/>
    <property type="molecule type" value="Genomic_DNA"/>
</dbReference>
<protein>
    <submittedName>
        <fullName evidence="2">Uncharacterized protein</fullName>
    </submittedName>
</protein>
<dbReference type="Proteomes" id="UP001497482">
    <property type="component" value="Chromosome 8"/>
</dbReference>
<gene>
    <name evidence="2" type="ORF">KC01_LOCUS39541</name>
</gene>
<accession>A0AAV2MIP6</accession>
<proteinExistence type="predicted"/>
<reference evidence="2 3" key="1">
    <citation type="submission" date="2024-04" db="EMBL/GenBank/DDBJ databases">
        <authorList>
            <person name="Waldvogel A.-M."/>
            <person name="Schoenle A."/>
        </authorList>
    </citation>
    <scope>NUCLEOTIDE SEQUENCE [LARGE SCALE GENOMIC DNA]</scope>
</reference>
<sequence length="116" mass="13318">MEQNTELQKEEHSQISRSLPRRVSSELCRCSHITADRNKHTDQRVAIPLFDLYVWRSCIRVRRSSCGDGYAAMTRVAFLSSRDHSPIKSVWPDPVRSWLAGSHDGQVMESSIIPQH</sequence>
<evidence type="ECO:0000313" key="2">
    <source>
        <dbReference type="EMBL" id="CAL1613304.1"/>
    </source>
</evidence>
<organism evidence="2 3">
    <name type="scientific">Knipowitschia caucasica</name>
    <name type="common">Caucasian dwarf goby</name>
    <name type="synonym">Pomatoschistus caucasicus</name>
    <dbReference type="NCBI Taxonomy" id="637954"/>
    <lineage>
        <taxon>Eukaryota</taxon>
        <taxon>Metazoa</taxon>
        <taxon>Chordata</taxon>
        <taxon>Craniata</taxon>
        <taxon>Vertebrata</taxon>
        <taxon>Euteleostomi</taxon>
        <taxon>Actinopterygii</taxon>
        <taxon>Neopterygii</taxon>
        <taxon>Teleostei</taxon>
        <taxon>Neoteleostei</taxon>
        <taxon>Acanthomorphata</taxon>
        <taxon>Gobiaria</taxon>
        <taxon>Gobiiformes</taxon>
        <taxon>Gobioidei</taxon>
        <taxon>Gobiidae</taxon>
        <taxon>Gobiinae</taxon>
        <taxon>Knipowitschia</taxon>
    </lineage>
</organism>
<feature type="region of interest" description="Disordered" evidence="1">
    <location>
        <begin position="1"/>
        <end position="22"/>
    </location>
</feature>
<name>A0AAV2MIP6_KNICA</name>
<keyword evidence="3" id="KW-1185">Reference proteome</keyword>
<evidence type="ECO:0000313" key="3">
    <source>
        <dbReference type="Proteomes" id="UP001497482"/>
    </source>
</evidence>
<evidence type="ECO:0000256" key="1">
    <source>
        <dbReference type="SAM" id="MobiDB-lite"/>
    </source>
</evidence>
<dbReference type="AlphaFoldDB" id="A0AAV2MIP6"/>